<dbReference type="PATRIC" id="fig|163011.3.peg.2391"/>
<feature type="chain" id="PRO_5044543974" evidence="1">
    <location>
        <begin position="35"/>
        <end position="310"/>
    </location>
</feature>
<protein>
    <submittedName>
        <fullName evidence="2">ABC transporter substrate-binding protein</fullName>
    </submittedName>
</protein>
<dbReference type="EMBL" id="VZPO01000003">
    <property type="protein sequence ID" value="KAB0506147.1"/>
    <property type="molecule type" value="Genomic_DNA"/>
</dbReference>
<sequence length="310" mass="34214">MPHRPSPKTPTLGRLLAGLCLVFTGLLCNLPARAADILLTGAEDGAGVQSFVQALSELRPTDSVRFQPVASLPAPGQLPVDTRLVLLDLPSLDWRLQDAQGPATLVLRISRLQARQRLGNEMPPHLSLLWSDPPLDRQLRLTRLLLPEARRVGVLVDSHSEFLLKEVRQAALPLGLEVVTERWDNTNDSRPLQALLKNSDVLLGLDDPDLYNPKTVKNLLLSSYARQLALIGPNAAFVRAGSLASTYSDQNDWLKILDELLDRPSSTWPRALYPQHFKVLSNPQVARSLSIEPMNEASVATQLAEGERRP</sequence>
<evidence type="ECO:0000313" key="4">
    <source>
        <dbReference type="Proteomes" id="UP000182814"/>
    </source>
</evidence>
<evidence type="ECO:0000256" key="1">
    <source>
        <dbReference type="SAM" id="SignalP"/>
    </source>
</evidence>
<dbReference type="PANTHER" id="PTHR35271">
    <property type="entry name" value="ABC TRANSPORTER, SUBSTRATE-BINDING LIPOPROTEIN-RELATED"/>
    <property type="match status" value="1"/>
</dbReference>
<keyword evidence="1" id="KW-0732">Signal</keyword>
<name>A0A0J6HJ07_9PSED</name>
<dbReference type="RefSeq" id="WP_048394233.1">
    <property type="nucleotide sequence ID" value="NZ_JYLB01000002.1"/>
</dbReference>
<gene>
    <name evidence="2" type="ORF">F7R14_08590</name>
    <name evidence="3" type="ORF">SAMN04490191_5595</name>
</gene>
<reference evidence="2 5" key="3">
    <citation type="submission" date="2019-09" db="EMBL/GenBank/DDBJ databases">
        <title>Draft genome sequences of 48 bacterial type strains from the CCUG.</title>
        <authorList>
            <person name="Tunovic T."/>
            <person name="Pineiro-Iglesias B."/>
            <person name="Unosson C."/>
            <person name="Inganas E."/>
            <person name="Ohlen M."/>
            <person name="Cardew S."/>
            <person name="Jensie-Markopoulos S."/>
            <person name="Salva-Serra F."/>
            <person name="Jaen-Luchoro D."/>
            <person name="Karlsson R."/>
            <person name="Svensson-Stadler L."/>
            <person name="Chun J."/>
            <person name="Moore E."/>
        </authorList>
    </citation>
    <scope>NUCLEOTIDE SEQUENCE [LARGE SCALE GENOMIC DNA]</scope>
    <source>
        <strain evidence="2 5">CCUG 51522</strain>
    </source>
</reference>
<feature type="signal peptide" evidence="1">
    <location>
        <begin position="1"/>
        <end position="34"/>
    </location>
</feature>
<accession>A0A0J6HJ07</accession>
<dbReference type="PANTHER" id="PTHR35271:SF1">
    <property type="entry name" value="ABC TRANSPORTER, SUBSTRATE-BINDING LIPOPROTEIN"/>
    <property type="match status" value="1"/>
</dbReference>
<dbReference type="AlphaFoldDB" id="A0A0J6HJ07"/>
<dbReference type="Proteomes" id="UP000182814">
    <property type="component" value="Chromosome I"/>
</dbReference>
<reference evidence="3" key="2">
    <citation type="submission" date="2016-10" db="EMBL/GenBank/DDBJ databases">
        <authorList>
            <person name="de Groot N.N."/>
        </authorList>
    </citation>
    <scope>NUCLEOTIDE SEQUENCE [LARGE SCALE GENOMIC DNA]</scope>
    <source>
        <strain evidence="3">BS3782</strain>
    </source>
</reference>
<evidence type="ECO:0000313" key="5">
    <source>
        <dbReference type="Proteomes" id="UP000434925"/>
    </source>
</evidence>
<organism evidence="3 4">
    <name type="scientific">Pseudomonas lini</name>
    <dbReference type="NCBI Taxonomy" id="163011"/>
    <lineage>
        <taxon>Bacteria</taxon>
        <taxon>Pseudomonadati</taxon>
        <taxon>Pseudomonadota</taxon>
        <taxon>Gammaproteobacteria</taxon>
        <taxon>Pseudomonadales</taxon>
        <taxon>Pseudomonadaceae</taxon>
        <taxon>Pseudomonas</taxon>
    </lineage>
</organism>
<evidence type="ECO:0000313" key="2">
    <source>
        <dbReference type="EMBL" id="KAB0506147.1"/>
    </source>
</evidence>
<dbReference type="InterPro" id="IPR007487">
    <property type="entry name" value="ABC_transpt-TYRBP-like"/>
</dbReference>
<keyword evidence="4" id="KW-1185">Reference proteome</keyword>
<dbReference type="Proteomes" id="UP000434925">
    <property type="component" value="Unassembled WGS sequence"/>
</dbReference>
<reference evidence="4" key="1">
    <citation type="submission" date="2016-10" db="EMBL/GenBank/DDBJ databases">
        <authorList>
            <person name="Varghese N."/>
            <person name="Submissions S."/>
        </authorList>
    </citation>
    <scope>NUCLEOTIDE SEQUENCE [LARGE SCALE GENOMIC DNA]</scope>
    <source>
        <strain evidence="4">BS3782</strain>
    </source>
</reference>
<dbReference type="EMBL" id="LT629746">
    <property type="protein sequence ID" value="SDT62054.1"/>
    <property type="molecule type" value="Genomic_DNA"/>
</dbReference>
<proteinExistence type="predicted"/>
<evidence type="ECO:0000313" key="3">
    <source>
        <dbReference type="EMBL" id="SDT62054.1"/>
    </source>
</evidence>
<dbReference type="Gene3D" id="3.40.50.2300">
    <property type="match status" value="1"/>
</dbReference>